<dbReference type="GO" id="GO:0031071">
    <property type="term" value="F:cysteine desulfurase activity"/>
    <property type="evidence" value="ECO:0007669"/>
    <property type="project" value="UniProtKB-EC"/>
</dbReference>
<dbReference type="Proteomes" id="UP000035909">
    <property type="component" value="Unassembled WGS sequence"/>
</dbReference>
<dbReference type="InterPro" id="IPR015422">
    <property type="entry name" value="PyrdxlP-dep_Trfase_small"/>
</dbReference>
<dbReference type="RefSeq" id="WP_047883203.1">
    <property type="nucleotide sequence ID" value="NZ_CP071325.1"/>
</dbReference>
<evidence type="ECO:0000313" key="11">
    <source>
        <dbReference type="Proteomes" id="UP000035909"/>
    </source>
</evidence>
<keyword evidence="11" id="KW-1185">Reference proteome</keyword>
<dbReference type="Gene3D" id="3.90.1150.10">
    <property type="entry name" value="Aspartate Aminotransferase, domain 1"/>
    <property type="match status" value="1"/>
</dbReference>
<dbReference type="InterPro" id="IPR016454">
    <property type="entry name" value="Cysteine_dSase"/>
</dbReference>
<dbReference type="PANTHER" id="PTHR43586">
    <property type="entry name" value="CYSTEINE DESULFURASE"/>
    <property type="match status" value="1"/>
</dbReference>
<feature type="domain" description="Aminotransferase class V" evidence="9">
    <location>
        <begin position="27"/>
        <end position="395"/>
    </location>
</feature>
<name>A0A0J1HJG2_9GAMM</name>
<reference evidence="10 11" key="1">
    <citation type="submission" date="2015-05" db="EMBL/GenBank/DDBJ databases">
        <title>Photobacterium galathea sp. nov.</title>
        <authorList>
            <person name="Machado H."/>
            <person name="Gram L."/>
        </authorList>
    </citation>
    <scope>NUCLEOTIDE SEQUENCE [LARGE SCALE GENOMIC DNA]</scope>
    <source>
        <strain evidence="10 11">DSM 22954</strain>
    </source>
</reference>
<dbReference type="InterPro" id="IPR015424">
    <property type="entry name" value="PyrdxlP-dep_Trfase"/>
</dbReference>
<dbReference type="Gene3D" id="3.40.640.10">
    <property type="entry name" value="Type I PLP-dependent aspartate aminotransferase-like (Major domain)"/>
    <property type="match status" value="1"/>
</dbReference>
<dbReference type="InterPro" id="IPR015421">
    <property type="entry name" value="PyrdxlP-dep_Trfase_major"/>
</dbReference>
<dbReference type="EC" id="2.8.1.7" evidence="4"/>
<organism evidence="10 11">
    <name type="scientific">Photobacterium ganghwense</name>
    <dbReference type="NCBI Taxonomy" id="320778"/>
    <lineage>
        <taxon>Bacteria</taxon>
        <taxon>Pseudomonadati</taxon>
        <taxon>Pseudomonadota</taxon>
        <taxon>Gammaproteobacteria</taxon>
        <taxon>Vibrionales</taxon>
        <taxon>Vibrionaceae</taxon>
        <taxon>Photobacterium</taxon>
    </lineage>
</organism>
<dbReference type="STRING" id="320778.ABT57_00350"/>
<dbReference type="PANTHER" id="PTHR43586:SF8">
    <property type="entry name" value="CYSTEINE DESULFURASE 1, CHLOROPLASTIC"/>
    <property type="match status" value="1"/>
</dbReference>
<evidence type="ECO:0000256" key="1">
    <source>
        <dbReference type="ARBA" id="ARBA00001933"/>
    </source>
</evidence>
<dbReference type="GO" id="GO:0016226">
    <property type="term" value="P:iron-sulfur cluster assembly"/>
    <property type="evidence" value="ECO:0007669"/>
    <property type="project" value="InterPro"/>
</dbReference>
<protein>
    <recommendedName>
        <fullName evidence="5">Probable cysteine desulfurase</fullName>
        <ecNumber evidence="4">2.8.1.7</ecNumber>
    </recommendedName>
</protein>
<dbReference type="CDD" id="cd06453">
    <property type="entry name" value="SufS_like"/>
    <property type="match status" value="1"/>
</dbReference>
<dbReference type="NCBIfam" id="TIGR01979">
    <property type="entry name" value="sufS"/>
    <property type="match status" value="1"/>
</dbReference>
<dbReference type="NCBIfam" id="TIGR03392">
    <property type="entry name" value="FeS_syn_CsdA"/>
    <property type="match status" value="1"/>
</dbReference>
<comment type="similarity">
    <text evidence="3">Belongs to the class-V pyridoxal-phosphate-dependent aminotransferase family. Csd subfamily.</text>
</comment>
<dbReference type="OrthoDB" id="9808002at2"/>
<sequence>MTAQFDINDIRQQFPALAQECNGQPLVYLDSAATAQKPHLVIETIRQYYSGHNANVHRGSHSLTAAATAQFEQARETVQQFLHAASSKEIIWTRGATEALNLIAQTYARNTLQPGDDILVSELEHHANIVPWQIVAEQTGARVVKIPMRPDCTLDLEAYHTLLTPRTKIVAVAHVTNVTGTRNPIEAMITAAHAVGAVVVVDGAQAVVHETIDVQALNADFYVFSGHKMFAPAGIGVLYGKQALLEAMPPWHGGGKMVEKVTFEGTTFSALPGKFEAGTPNVAGSLALAAAIKWLNNLDRDAAEQHIQALRQKALDGIKDIEDLRIIGLQPHASLFSFVVDGVHHQDIATLLDQQGIALRAGHHCAHPMMDALGLSGTLRVSLALYNTEEDVERFIAALHKTCSLL</sequence>
<dbReference type="AlphaFoldDB" id="A0A0J1HJG2"/>
<dbReference type="InterPro" id="IPR022471">
    <property type="entry name" value="Cys_desulphurase_CdsA"/>
</dbReference>
<evidence type="ECO:0000256" key="5">
    <source>
        <dbReference type="ARBA" id="ARBA00021850"/>
    </source>
</evidence>
<comment type="caution">
    <text evidence="10">The sequence shown here is derived from an EMBL/GenBank/DDBJ whole genome shotgun (WGS) entry which is preliminary data.</text>
</comment>
<evidence type="ECO:0000256" key="2">
    <source>
        <dbReference type="ARBA" id="ARBA00002824"/>
    </source>
</evidence>
<dbReference type="PIRSF" id="PIRSF005572">
    <property type="entry name" value="NifS"/>
    <property type="match status" value="1"/>
</dbReference>
<evidence type="ECO:0000313" key="10">
    <source>
        <dbReference type="EMBL" id="KLV11744.1"/>
    </source>
</evidence>
<evidence type="ECO:0000256" key="6">
    <source>
        <dbReference type="ARBA" id="ARBA00022679"/>
    </source>
</evidence>
<keyword evidence="6" id="KW-0808">Transferase</keyword>
<dbReference type="GO" id="GO:0030170">
    <property type="term" value="F:pyridoxal phosphate binding"/>
    <property type="evidence" value="ECO:0007669"/>
    <property type="project" value="InterPro"/>
</dbReference>
<comment type="catalytic activity">
    <reaction evidence="8">
        <text>(sulfur carrier)-H + L-cysteine = (sulfur carrier)-SH + L-alanine</text>
        <dbReference type="Rhea" id="RHEA:43892"/>
        <dbReference type="Rhea" id="RHEA-COMP:14737"/>
        <dbReference type="Rhea" id="RHEA-COMP:14739"/>
        <dbReference type="ChEBI" id="CHEBI:29917"/>
        <dbReference type="ChEBI" id="CHEBI:35235"/>
        <dbReference type="ChEBI" id="CHEBI:57972"/>
        <dbReference type="ChEBI" id="CHEBI:64428"/>
        <dbReference type="EC" id="2.8.1.7"/>
    </reaction>
</comment>
<evidence type="ECO:0000256" key="3">
    <source>
        <dbReference type="ARBA" id="ARBA00010447"/>
    </source>
</evidence>
<evidence type="ECO:0000259" key="9">
    <source>
        <dbReference type="Pfam" id="PF00266"/>
    </source>
</evidence>
<comment type="function">
    <text evidence="2">Catalyzes the removal of elemental sulfur and selenium atoms from L-cysteine, L-cystine, L-selenocysteine, and L-selenocystine to produce L-alanine.</text>
</comment>
<evidence type="ECO:0000256" key="7">
    <source>
        <dbReference type="ARBA" id="ARBA00022898"/>
    </source>
</evidence>
<keyword evidence="7" id="KW-0663">Pyridoxal phosphate</keyword>
<proteinExistence type="inferred from homology"/>
<gene>
    <name evidence="10" type="ORF">ABT57_00350</name>
</gene>
<evidence type="ECO:0000256" key="4">
    <source>
        <dbReference type="ARBA" id="ARBA00012239"/>
    </source>
</evidence>
<dbReference type="Pfam" id="PF00266">
    <property type="entry name" value="Aminotran_5"/>
    <property type="match status" value="1"/>
</dbReference>
<dbReference type="SUPFAM" id="SSF53383">
    <property type="entry name" value="PLP-dependent transferases"/>
    <property type="match status" value="1"/>
</dbReference>
<dbReference type="InterPro" id="IPR010970">
    <property type="entry name" value="Cys_dSase_SufS"/>
</dbReference>
<evidence type="ECO:0000256" key="8">
    <source>
        <dbReference type="ARBA" id="ARBA00050776"/>
    </source>
</evidence>
<dbReference type="PATRIC" id="fig|320778.3.peg.72"/>
<accession>A0A0J1HJG2</accession>
<dbReference type="EMBL" id="LDOU01000001">
    <property type="protein sequence ID" value="KLV11744.1"/>
    <property type="molecule type" value="Genomic_DNA"/>
</dbReference>
<comment type="cofactor">
    <cofactor evidence="1">
        <name>pyridoxal 5'-phosphate</name>
        <dbReference type="ChEBI" id="CHEBI:597326"/>
    </cofactor>
</comment>
<dbReference type="GO" id="GO:0006534">
    <property type="term" value="P:cysteine metabolic process"/>
    <property type="evidence" value="ECO:0007669"/>
    <property type="project" value="InterPro"/>
</dbReference>
<dbReference type="InterPro" id="IPR000192">
    <property type="entry name" value="Aminotrans_V_dom"/>
</dbReference>